<dbReference type="PANTHER" id="PTHR11709">
    <property type="entry name" value="MULTI-COPPER OXIDASE"/>
    <property type="match status" value="1"/>
</dbReference>
<dbReference type="SUPFAM" id="SSF49503">
    <property type="entry name" value="Cupredoxins"/>
    <property type="match status" value="3"/>
</dbReference>
<dbReference type="KEGG" id="acr:Acry_1132"/>
<organism evidence="8 9">
    <name type="scientific">Acidiphilium cryptum (strain JF-5)</name>
    <dbReference type="NCBI Taxonomy" id="349163"/>
    <lineage>
        <taxon>Bacteria</taxon>
        <taxon>Pseudomonadati</taxon>
        <taxon>Pseudomonadota</taxon>
        <taxon>Alphaproteobacteria</taxon>
        <taxon>Acetobacterales</taxon>
        <taxon>Acidocellaceae</taxon>
        <taxon>Acidiphilium</taxon>
    </lineage>
</organism>
<dbReference type="InterPro" id="IPR001117">
    <property type="entry name" value="Cu-oxidase_2nd"/>
</dbReference>
<proteinExistence type="predicted"/>
<dbReference type="InterPro" id="IPR033138">
    <property type="entry name" value="Cu_oxidase_CS"/>
</dbReference>
<dbReference type="Proteomes" id="UP000000245">
    <property type="component" value="Chromosome"/>
</dbReference>
<dbReference type="GO" id="GO:0016491">
    <property type="term" value="F:oxidoreductase activity"/>
    <property type="evidence" value="ECO:0007669"/>
    <property type="project" value="UniProtKB-KW"/>
</dbReference>
<evidence type="ECO:0000259" key="6">
    <source>
        <dbReference type="Pfam" id="PF07731"/>
    </source>
</evidence>
<sequence>MSSRLTRRLLLAAAGSAGAVPWVSAQAGQAPAAAAGGHRLLAGTRTLEVNGRAARVFRLTADSGQAGLFLAPGERFRVDLTNTLDEHTIIHWHGQLPPWTQDGFPWPQTPPLAPGATRSYDYAPIPGTYWMHSHDGLQEQSLMTAPLIVRTAAEMREDRQDIVLMLHDFSFRTPDDLLAGLTGAKPSAVHDMVRHAENVAAPAMNMHGMASGGMASMSSGDMGQGHSMGGMTMDVNDIDYDAFLANDRTLADPEVVRVGRSGRVHLRIINGSSSSQFWIDLGTLKGRIVAVDGHPVHPVAGARFPLAIAQRMDILVDLPPSGAFPILARLEASRRRTGIVLATPGARIPTIAETGHDRTPPLDNALEMRLAAAQPLRPRKPDLVHRIDLSGSMKPYRWALNGDYWPHVTPLMLEAGQRVEIELVNRSSMAHPMHLHGHAFQVIGINGKTVNGAVRDTVLVTPRHGRVRIAFDADNPGRWAFHCHNLYHMATGMMTEFRYRGIAV</sequence>
<dbReference type="InterPro" id="IPR034279">
    <property type="entry name" value="CuRO_3_CopA"/>
</dbReference>
<dbReference type="PROSITE" id="PS00080">
    <property type="entry name" value="MULTICOPPER_OXIDASE2"/>
    <property type="match status" value="1"/>
</dbReference>
<evidence type="ECO:0000313" key="9">
    <source>
        <dbReference type="Proteomes" id="UP000000245"/>
    </source>
</evidence>
<dbReference type="CDD" id="cd13865">
    <property type="entry name" value="CuRO_1_LCC_like_3"/>
    <property type="match status" value="1"/>
</dbReference>
<feature type="chain" id="PRO_5002681830" evidence="4">
    <location>
        <begin position="20"/>
        <end position="504"/>
    </location>
</feature>
<dbReference type="Gene3D" id="2.60.40.420">
    <property type="entry name" value="Cupredoxins - blue copper proteins"/>
    <property type="match status" value="3"/>
</dbReference>
<dbReference type="Pfam" id="PF07732">
    <property type="entry name" value="Cu-oxidase_3"/>
    <property type="match status" value="1"/>
</dbReference>
<keyword evidence="9" id="KW-1185">Reference proteome</keyword>
<evidence type="ECO:0000256" key="3">
    <source>
        <dbReference type="ARBA" id="ARBA00023008"/>
    </source>
</evidence>
<evidence type="ECO:0000256" key="2">
    <source>
        <dbReference type="ARBA" id="ARBA00023002"/>
    </source>
</evidence>
<dbReference type="InterPro" id="IPR045087">
    <property type="entry name" value="Cu-oxidase_fam"/>
</dbReference>
<feature type="domain" description="Plastocyanin-like" evidence="7">
    <location>
        <begin position="72"/>
        <end position="151"/>
    </location>
</feature>
<evidence type="ECO:0000313" key="8">
    <source>
        <dbReference type="EMBL" id="ABQ30344.1"/>
    </source>
</evidence>
<dbReference type="Pfam" id="PF00394">
    <property type="entry name" value="Cu-oxidase"/>
    <property type="match status" value="1"/>
</dbReference>
<evidence type="ECO:0000259" key="5">
    <source>
        <dbReference type="Pfam" id="PF00394"/>
    </source>
</evidence>
<dbReference type="PROSITE" id="PS51318">
    <property type="entry name" value="TAT"/>
    <property type="match status" value="1"/>
</dbReference>
<dbReference type="GO" id="GO:0005507">
    <property type="term" value="F:copper ion binding"/>
    <property type="evidence" value="ECO:0007669"/>
    <property type="project" value="InterPro"/>
</dbReference>
<feature type="domain" description="Plastocyanin-like" evidence="6">
    <location>
        <begin position="382"/>
        <end position="499"/>
    </location>
</feature>
<evidence type="ECO:0000259" key="7">
    <source>
        <dbReference type="Pfam" id="PF07732"/>
    </source>
</evidence>
<dbReference type="InterPro" id="IPR008972">
    <property type="entry name" value="Cupredoxin"/>
</dbReference>
<keyword evidence="4" id="KW-0732">Signal</keyword>
<accession>A5FXL2</accession>
<reference evidence="8 9" key="1">
    <citation type="submission" date="2007-05" db="EMBL/GenBank/DDBJ databases">
        <title>Complete sequence of chromosome of Acidiphilium cryptum JF-5.</title>
        <authorList>
            <consortium name="US DOE Joint Genome Institute"/>
            <person name="Copeland A."/>
            <person name="Lucas S."/>
            <person name="Lapidus A."/>
            <person name="Barry K."/>
            <person name="Detter J.C."/>
            <person name="Glavina del Rio T."/>
            <person name="Hammon N."/>
            <person name="Israni S."/>
            <person name="Dalin E."/>
            <person name="Tice H."/>
            <person name="Pitluck S."/>
            <person name="Sims D."/>
            <person name="Brettin T."/>
            <person name="Bruce D."/>
            <person name="Han C."/>
            <person name="Schmutz J."/>
            <person name="Larimer F."/>
            <person name="Land M."/>
            <person name="Hauser L."/>
            <person name="Kyrpides N."/>
            <person name="Kim E."/>
            <person name="Magnuson T."/>
            <person name="Richardson P."/>
        </authorList>
    </citation>
    <scope>NUCLEOTIDE SEQUENCE [LARGE SCALE GENOMIC DNA]</scope>
    <source>
        <strain evidence="8 9">JF-5</strain>
    </source>
</reference>
<protein>
    <submittedName>
        <fullName evidence="8">Multicopper oxidase, type 2</fullName>
    </submittedName>
</protein>
<dbReference type="eggNOG" id="COG2132">
    <property type="taxonomic scope" value="Bacteria"/>
</dbReference>
<keyword evidence="3" id="KW-0186">Copper</keyword>
<dbReference type="HOGENOM" id="CLU_009100_6_0_5"/>
<dbReference type="STRING" id="349163.Acry_1132"/>
<feature type="domain" description="Plastocyanin-like" evidence="5">
    <location>
        <begin position="246"/>
        <end position="331"/>
    </location>
</feature>
<dbReference type="InterPro" id="IPR011706">
    <property type="entry name" value="Cu-oxidase_C"/>
</dbReference>
<dbReference type="Pfam" id="PF07731">
    <property type="entry name" value="Cu-oxidase_2"/>
    <property type="match status" value="1"/>
</dbReference>
<gene>
    <name evidence="8" type="ordered locus">Acry_1132</name>
</gene>
<dbReference type="InterPro" id="IPR011707">
    <property type="entry name" value="Cu-oxidase-like_N"/>
</dbReference>
<keyword evidence="1" id="KW-0479">Metal-binding</keyword>
<dbReference type="PROSITE" id="PS00079">
    <property type="entry name" value="MULTICOPPER_OXIDASE1"/>
    <property type="match status" value="1"/>
</dbReference>
<dbReference type="AlphaFoldDB" id="A5FXL2"/>
<name>A5FXL2_ACICJ</name>
<evidence type="ECO:0000256" key="4">
    <source>
        <dbReference type="SAM" id="SignalP"/>
    </source>
</evidence>
<dbReference type="InterPro" id="IPR002355">
    <property type="entry name" value="Cu_oxidase_Cu_BS"/>
</dbReference>
<dbReference type="PANTHER" id="PTHR11709:SF394">
    <property type="entry name" value="FI03373P-RELATED"/>
    <property type="match status" value="1"/>
</dbReference>
<keyword evidence="2" id="KW-0560">Oxidoreductase</keyword>
<dbReference type="InterPro" id="IPR006311">
    <property type="entry name" value="TAT_signal"/>
</dbReference>
<evidence type="ECO:0000256" key="1">
    <source>
        <dbReference type="ARBA" id="ARBA00022723"/>
    </source>
</evidence>
<dbReference type="EMBL" id="CP000697">
    <property type="protein sequence ID" value="ABQ30344.1"/>
    <property type="molecule type" value="Genomic_DNA"/>
</dbReference>
<dbReference type="CDD" id="cd13896">
    <property type="entry name" value="CuRO_3_CopA"/>
    <property type="match status" value="1"/>
</dbReference>
<dbReference type="RefSeq" id="WP_011942015.1">
    <property type="nucleotide sequence ID" value="NC_009484.1"/>
</dbReference>
<dbReference type="CDD" id="cd13887">
    <property type="entry name" value="CuRO_2_MCO_like_2"/>
    <property type="match status" value="1"/>
</dbReference>
<feature type="signal peptide" evidence="4">
    <location>
        <begin position="1"/>
        <end position="19"/>
    </location>
</feature>